<evidence type="ECO:0000256" key="1">
    <source>
        <dbReference type="ARBA" id="ARBA00005990"/>
    </source>
</evidence>
<dbReference type="Gene3D" id="3.40.50.360">
    <property type="match status" value="1"/>
</dbReference>
<evidence type="ECO:0000313" key="7">
    <source>
        <dbReference type="Proteomes" id="UP000487117"/>
    </source>
</evidence>
<dbReference type="InterPro" id="IPR051814">
    <property type="entry name" value="NAD(P)H-dep_FMN_reductase"/>
</dbReference>
<dbReference type="PANTHER" id="PTHR43408:SF2">
    <property type="entry name" value="FMN REDUCTASE (NADPH)"/>
    <property type="match status" value="1"/>
</dbReference>
<evidence type="ECO:0000256" key="3">
    <source>
        <dbReference type="ARBA" id="ARBA00022643"/>
    </source>
</evidence>
<sequence length="553" mass="62359">MTPPLRIVAVSGGLQRPSRAATLAQHLLDLIGEEVPCEQHLVELGQLATQLAGALWRSQLPGSVESELQAVEQADVLVVATPVYRGSYTGLFKHFFDFIDQDALTDTPILLAATGGSERHALVIDHQLRPLFSFFQARTLPLGIYATDRDFADGRVHDEALLQRARLAVQRALPLLELTHRARQPRGAHGGRRLIPARWRCLRARHHTPLPDAIDLHLHAIPTARTPPMTTHDFTFSITRIPFNEDYQPADGTRITTNFANLARGESRQENLRNTLGMINNRFNDLAHWDNPSADRYAVEIDIISVEMHIDGRDGSDPFPLIEVLRPTIVDTRTGARTEGIVGNNFSSYVRDYDFSVVLPASNEGKATFAIPEGFGDLHGKLFKHFLQSQAYHAHFSKPPVICISVSSSKTYHRTENHHPILGVEYRQGEFSPTDQYFDKMGLQVRYFMPPGSVAPLAFYFQGDLLGDYSNLELIGTISTMEAFQKIYRPEIYNANSVAGKVYQPSLKHQDYSSTRIVYDREERSQLAVKQGRFTEEHFIKPYRNVLEQWAAR</sequence>
<dbReference type="Pfam" id="PF03358">
    <property type="entry name" value="FMN_red"/>
    <property type="match status" value="1"/>
</dbReference>
<reference evidence="7" key="1">
    <citation type="journal article" date="2020" name="MBio">
        <title>Horizontal gene transfer to a defensive symbiont with a reduced genome amongst a multipartite beetle microbiome.</title>
        <authorList>
            <person name="Waterworth S.C."/>
            <person name="Florez L.V."/>
            <person name="Rees E.R."/>
            <person name="Hertweck C."/>
            <person name="Kaltenpoth M."/>
            <person name="Kwan J.C."/>
        </authorList>
    </citation>
    <scope>NUCLEOTIDE SEQUENCE [LARGE SCALE GENOMIC DNA]</scope>
</reference>
<protein>
    <submittedName>
        <fullName evidence="6">FMN reductase (NADPH)</fullName>
    </submittedName>
</protein>
<comment type="similarity">
    <text evidence="1">Belongs to the SsuE family.</text>
</comment>
<dbReference type="GO" id="GO:0016491">
    <property type="term" value="F:oxidoreductase activity"/>
    <property type="evidence" value="ECO:0007669"/>
    <property type="project" value="UniProtKB-KW"/>
</dbReference>
<keyword evidence="4" id="KW-0560">Oxidoreductase</keyword>
<evidence type="ECO:0000256" key="4">
    <source>
        <dbReference type="ARBA" id="ARBA00023002"/>
    </source>
</evidence>
<dbReference type="InterPro" id="IPR019912">
    <property type="entry name" value="FMN_Rdtase_MsuE-like"/>
</dbReference>
<organism evidence="6 7">
    <name type="scientific">Stenotrophomonas maltophilia</name>
    <name type="common">Pseudomonas maltophilia</name>
    <name type="synonym">Xanthomonas maltophilia</name>
    <dbReference type="NCBI Taxonomy" id="40324"/>
    <lineage>
        <taxon>Bacteria</taxon>
        <taxon>Pseudomonadati</taxon>
        <taxon>Pseudomonadota</taxon>
        <taxon>Gammaproteobacteria</taxon>
        <taxon>Lysobacterales</taxon>
        <taxon>Lysobacteraceae</taxon>
        <taxon>Stenotrophomonas</taxon>
        <taxon>Stenotrophomonas maltophilia group</taxon>
    </lineage>
</organism>
<keyword evidence="3" id="KW-0288">FMN</keyword>
<dbReference type="SUPFAM" id="SSF52218">
    <property type="entry name" value="Flavoproteins"/>
    <property type="match status" value="1"/>
</dbReference>
<dbReference type="AlphaFoldDB" id="A0A7V8JMZ4"/>
<feature type="domain" description="NADPH-dependent FMN reductase-like" evidence="5">
    <location>
        <begin position="6"/>
        <end position="149"/>
    </location>
</feature>
<keyword evidence="2" id="KW-0285">Flavoprotein</keyword>
<dbReference type="PANTHER" id="PTHR43408">
    <property type="entry name" value="FMN REDUCTASE (NADPH)"/>
    <property type="match status" value="1"/>
</dbReference>
<evidence type="ECO:0000259" key="5">
    <source>
        <dbReference type="Pfam" id="PF03358"/>
    </source>
</evidence>
<dbReference type="NCBIfam" id="TIGR03566">
    <property type="entry name" value="FMN_reduc_MsuE"/>
    <property type="match status" value="1"/>
</dbReference>
<dbReference type="InterPro" id="IPR029039">
    <property type="entry name" value="Flavoprotein-like_sf"/>
</dbReference>
<name>A0A7V8JMZ4_STEMA</name>
<dbReference type="Pfam" id="PF08908">
    <property type="entry name" value="MesX"/>
    <property type="match status" value="1"/>
</dbReference>
<comment type="caution">
    <text evidence="6">The sequence shown here is derived from an EMBL/GenBank/DDBJ whole genome shotgun (WGS) entry which is preliminary data.</text>
</comment>
<evidence type="ECO:0000256" key="2">
    <source>
        <dbReference type="ARBA" id="ARBA00022630"/>
    </source>
</evidence>
<dbReference type="InterPro" id="IPR005025">
    <property type="entry name" value="FMN_Rdtase-like_dom"/>
</dbReference>
<dbReference type="Proteomes" id="UP000487117">
    <property type="component" value="Unassembled WGS sequence"/>
</dbReference>
<dbReference type="InterPro" id="IPR015004">
    <property type="entry name" value="MesX"/>
</dbReference>
<dbReference type="EMBL" id="WNDS01000001">
    <property type="protein sequence ID" value="KAF1017098.1"/>
    <property type="molecule type" value="Genomic_DNA"/>
</dbReference>
<accession>A0A7V8JMZ4</accession>
<gene>
    <name evidence="6" type="primary">msuE_1</name>
    <name evidence="6" type="ORF">GAK31_00357</name>
</gene>
<proteinExistence type="inferred from homology"/>
<evidence type="ECO:0000313" key="6">
    <source>
        <dbReference type="EMBL" id="KAF1017098.1"/>
    </source>
</evidence>